<keyword evidence="2" id="KW-1185">Reference proteome</keyword>
<evidence type="ECO:0000313" key="1">
    <source>
        <dbReference type="EMBL" id="KPH79265.1"/>
    </source>
</evidence>
<sequence>MDFNVDSKRPVFNMNTDLRFSLCSTATFAVFVIIKSFKPPLHQVGVRRNLPAFRYMTARHLDSDVKLPIILLEVKTLIKYAQCSL</sequence>
<name>A0ABR5MNV5_9BACI</name>
<protein>
    <submittedName>
        <fullName evidence="1">Uncharacterized protein</fullName>
    </submittedName>
</protein>
<reference evidence="1 2" key="1">
    <citation type="submission" date="2015-07" db="EMBL/GenBank/DDBJ databases">
        <title>High-quality draft genome sequence of Oceanobacillus caeni HM6, a bacillus isolated from a human feces.</title>
        <authorList>
            <person name="Kumar J."/>
            <person name="Verma M.K."/>
            <person name="Pandey R."/>
            <person name="Bhambi M."/>
            <person name="Chauhan N."/>
        </authorList>
    </citation>
    <scope>NUCLEOTIDE SEQUENCE [LARGE SCALE GENOMIC DNA]</scope>
    <source>
        <strain evidence="1 2">HM6</strain>
    </source>
</reference>
<comment type="caution">
    <text evidence="1">The sequence shown here is derived from an EMBL/GenBank/DDBJ whole genome shotgun (WGS) entry which is preliminary data.</text>
</comment>
<proteinExistence type="predicted"/>
<dbReference type="Proteomes" id="UP000037854">
    <property type="component" value="Unassembled WGS sequence"/>
</dbReference>
<dbReference type="EMBL" id="LGTK01000001">
    <property type="protein sequence ID" value="KPH79265.1"/>
    <property type="molecule type" value="Genomic_DNA"/>
</dbReference>
<accession>A0ABR5MNV5</accession>
<organism evidence="1 2">
    <name type="scientific">Oceanobacillus caeni</name>
    <dbReference type="NCBI Taxonomy" id="405946"/>
    <lineage>
        <taxon>Bacteria</taxon>
        <taxon>Bacillati</taxon>
        <taxon>Bacillota</taxon>
        <taxon>Bacilli</taxon>
        <taxon>Bacillales</taxon>
        <taxon>Bacillaceae</taxon>
        <taxon>Oceanobacillus</taxon>
    </lineage>
</organism>
<evidence type="ECO:0000313" key="2">
    <source>
        <dbReference type="Proteomes" id="UP000037854"/>
    </source>
</evidence>
<gene>
    <name evidence="1" type="ORF">AFL42_00730</name>
</gene>